<dbReference type="Pfam" id="PF00348">
    <property type="entry name" value="polyprenyl_synt"/>
    <property type="match status" value="1"/>
</dbReference>
<keyword evidence="6" id="KW-0414">Isoprene biosynthesis</keyword>
<keyword evidence="4" id="KW-0479">Metal-binding</keyword>
<dbReference type="Proteomes" id="UP000066284">
    <property type="component" value="Chromosome 1"/>
</dbReference>
<dbReference type="InterPro" id="IPR008949">
    <property type="entry name" value="Isoprenoid_synthase_dom_sf"/>
</dbReference>
<dbReference type="InterPro" id="IPR053378">
    <property type="entry name" value="Prenyl_diphosphate_synthase"/>
</dbReference>
<reference evidence="9" key="1">
    <citation type="submission" date="2015-09" db="EMBL/GenBank/DDBJ databases">
        <authorList>
            <person name="Daims H."/>
        </authorList>
    </citation>
    <scope>NUCLEOTIDE SEQUENCE [LARGE SCALE GENOMIC DNA]</scope>
</reference>
<evidence type="ECO:0000256" key="7">
    <source>
        <dbReference type="RuleBase" id="RU004466"/>
    </source>
</evidence>
<evidence type="ECO:0000313" key="9">
    <source>
        <dbReference type="Proteomes" id="UP000066284"/>
    </source>
</evidence>
<dbReference type="Gene3D" id="1.10.600.10">
    <property type="entry name" value="Farnesyl Diphosphate Synthase"/>
    <property type="match status" value="1"/>
</dbReference>
<dbReference type="FunFam" id="1.10.600.10:FF:000001">
    <property type="entry name" value="Geranylgeranyl diphosphate synthase"/>
    <property type="match status" value="1"/>
</dbReference>
<evidence type="ECO:0000313" key="8">
    <source>
        <dbReference type="EMBL" id="CUQ65312.1"/>
    </source>
</evidence>
<evidence type="ECO:0000256" key="6">
    <source>
        <dbReference type="ARBA" id="ARBA00023229"/>
    </source>
</evidence>
<dbReference type="EMBL" id="LN885086">
    <property type="protein sequence ID" value="CUQ65312.1"/>
    <property type="molecule type" value="Genomic_DNA"/>
</dbReference>
<dbReference type="PANTHER" id="PTHR43281">
    <property type="entry name" value="FARNESYL DIPHOSPHATE SYNTHASE"/>
    <property type="match status" value="1"/>
</dbReference>
<dbReference type="AlphaFoldDB" id="A0A0S4KPT7"/>
<protein>
    <submittedName>
        <fullName evidence="8">Farnesyl diphosphate synthase (Modular protein)</fullName>
        <ecNumber evidence="8">2.5.1.10</ecNumber>
    </submittedName>
</protein>
<dbReference type="GO" id="GO:0016114">
    <property type="term" value="P:terpenoid biosynthetic process"/>
    <property type="evidence" value="ECO:0007669"/>
    <property type="project" value="UniProtKB-ARBA"/>
</dbReference>
<dbReference type="InterPro" id="IPR000092">
    <property type="entry name" value="Polyprenyl_synt"/>
</dbReference>
<dbReference type="SUPFAM" id="SSF48576">
    <property type="entry name" value="Terpenoid synthases"/>
    <property type="match status" value="1"/>
</dbReference>
<dbReference type="STRING" id="1715989.NITINOP_0337"/>
<evidence type="ECO:0000256" key="1">
    <source>
        <dbReference type="ARBA" id="ARBA00001946"/>
    </source>
</evidence>
<proteinExistence type="inferred from homology"/>
<gene>
    <name evidence="8" type="ORF">NITINOP_0337</name>
</gene>
<evidence type="ECO:0000256" key="3">
    <source>
        <dbReference type="ARBA" id="ARBA00022679"/>
    </source>
</evidence>
<sequence length="383" mass="41988">MPFFSQRATVHEPLTIAPVVIGMMLLLFYETHPQLTAMPRSLIPDQNLEQSLLSLSPVLLPFDLLPRRLLRSARAGQDHQHQWKGASMTITDYLEAKRLAVDQFLDQVTPPAVTPPATLHESMRYSLMAGGKRIRPILTVAAAEAVGGDAPGLMAVACSLELIHTYSLIHDDLPSMDNDDYRRGKPTNHKVYGEAIAILTGDALLTMAFDWISRPDLMKGCDSARQVRLIQELAHGAGNRGMVGGQVLDIQAENRDIDLPALQTIHKHKTGMLIRAAVRMGAIAAGATDRQLDDLTGYAEDIGLAFQIADDVLNVTGTREELGKNPNTDAERGKKTYPAFYGVDGARRLADDCVERAIGRLSSFGPTADPLREIARYITARKH</sequence>
<dbReference type="PANTHER" id="PTHR43281:SF1">
    <property type="entry name" value="FARNESYL DIPHOSPHATE SYNTHASE"/>
    <property type="match status" value="1"/>
</dbReference>
<evidence type="ECO:0000256" key="4">
    <source>
        <dbReference type="ARBA" id="ARBA00022723"/>
    </source>
</evidence>
<keyword evidence="5" id="KW-0460">Magnesium</keyword>
<dbReference type="GO" id="GO:0004337">
    <property type="term" value="F:(2E,6E)-farnesyl diphosphate synthase activity"/>
    <property type="evidence" value="ECO:0007669"/>
    <property type="project" value="UniProtKB-EC"/>
</dbReference>
<comment type="similarity">
    <text evidence="2 7">Belongs to the FPP/GGPP synthase family.</text>
</comment>
<keyword evidence="3 7" id="KW-0808">Transferase</keyword>
<dbReference type="EC" id="2.5.1.10" evidence="8"/>
<dbReference type="InterPro" id="IPR033749">
    <property type="entry name" value="Polyprenyl_synt_CS"/>
</dbReference>
<dbReference type="GO" id="GO:0046872">
    <property type="term" value="F:metal ion binding"/>
    <property type="evidence" value="ECO:0007669"/>
    <property type="project" value="UniProtKB-KW"/>
</dbReference>
<evidence type="ECO:0000256" key="5">
    <source>
        <dbReference type="ARBA" id="ARBA00022842"/>
    </source>
</evidence>
<dbReference type="GO" id="GO:0005737">
    <property type="term" value="C:cytoplasm"/>
    <property type="evidence" value="ECO:0007669"/>
    <property type="project" value="UniProtKB-ARBA"/>
</dbReference>
<accession>A0A0S4KPT7</accession>
<evidence type="ECO:0000256" key="2">
    <source>
        <dbReference type="ARBA" id="ARBA00006706"/>
    </source>
</evidence>
<dbReference type="CDD" id="cd00685">
    <property type="entry name" value="Trans_IPPS_HT"/>
    <property type="match status" value="1"/>
</dbReference>
<comment type="cofactor">
    <cofactor evidence="1">
        <name>Mg(2+)</name>
        <dbReference type="ChEBI" id="CHEBI:18420"/>
    </cofactor>
</comment>
<name>A0A0S4KPT7_9BACT</name>
<dbReference type="PROSITE" id="PS00723">
    <property type="entry name" value="POLYPRENYL_SYNTHASE_1"/>
    <property type="match status" value="1"/>
</dbReference>
<organism evidence="8 9">
    <name type="scientific">Candidatus Nitrospira inopinata</name>
    <dbReference type="NCBI Taxonomy" id="1715989"/>
    <lineage>
        <taxon>Bacteria</taxon>
        <taxon>Pseudomonadati</taxon>
        <taxon>Nitrospirota</taxon>
        <taxon>Nitrospiria</taxon>
        <taxon>Nitrospirales</taxon>
        <taxon>Nitrospiraceae</taxon>
        <taxon>Nitrospira</taxon>
    </lineage>
</organism>
<dbReference type="NCBIfam" id="NF045485">
    <property type="entry name" value="FPPsyn"/>
    <property type="match status" value="1"/>
</dbReference>
<dbReference type="KEGG" id="nio:NITINOP_0337"/>
<dbReference type="PROSITE" id="PS00444">
    <property type="entry name" value="POLYPRENYL_SYNTHASE_2"/>
    <property type="match status" value="1"/>
</dbReference>
<dbReference type="SFLD" id="SFLDS00005">
    <property type="entry name" value="Isoprenoid_Synthase_Type_I"/>
    <property type="match status" value="1"/>
</dbReference>
<keyword evidence="9" id="KW-1185">Reference proteome</keyword>
<dbReference type="SFLD" id="SFLDG01017">
    <property type="entry name" value="Polyprenyl_Transferase_Like"/>
    <property type="match status" value="1"/>
</dbReference>